<protein>
    <recommendedName>
        <fullName evidence="1">Reverse transcriptase domain-containing protein</fullName>
    </recommendedName>
</protein>
<dbReference type="Gene3D" id="3.60.10.10">
    <property type="entry name" value="Endonuclease/exonuclease/phosphatase"/>
    <property type="match status" value="1"/>
</dbReference>
<evidence type="ECO:0000313" key="3">
    <source>
        <dbReference type="Proteomes" id="UP000694701"/>
    </source>
</evidence>
<dbReference type="SUPFAM" id="SSF56219">
    <property type="entry name" value="DNase I-like"/>
    <property type="match status" value="1"/>
</dbReference>
<reference evidence="2" key="1">
    <citation type="submission" date="2025-08" db="UniProtKB">
        <authorList>
            <consortium name="Ensembl"/>
        </authorList>
    </citation>
    <scope>IDENTIFICATION</scope>
</reference>
<dbReference type="InterPro" id="IPR043502">
    <property type="entry name" value="DNA/RNA_pol_sf"/>
</dbReference>
<proteinExistence type="predicted"/>
<evidence type="ECO:0000259" key="1">
    <source>
        <dbReference type="PROSITE" id="PS50878"/>
    </source>
</evidence>
<dbReference type="InterPro" id="IPR000477">
    <property type="entry name" value="RT_dom"/>
</dbReference>
<dbReference type="Pfam" id="PF14529">
    <property type="entry name" value="Exo_endo_phos_2"/>
    <property type="match status" value="1"/>
</dbReference>
<feature type="domain" description="Reverse transcriptase" evidence="1">
    <location>
        <begin position="433"/>
        <end position="691"/>
    </location>
</feature>
<dbReference type="InterPro" id="IPR036691">
    <property type="entry name" value="Endo/exonu/phosph_ase_sf"/>
</dbReference>
<accession>A0A8C2IIF8</accession>
<name>A0A8C2IIF8_CYPCA</name>
<dbReference type="Proteomes" id="UP000694701">
    <property type="component" value="Unplaced"/>
</dbReference>
<dbReference type="PANTHER" id="PTHR33332">
    <property type="entry name" value="REVERSE TRANSCRIPTASE DOMAIN-CONTAINING PROTEIN"/>
    <property type="match status" value="1"/>
</dbReference>
<dbReference type="CDD" id="cd01650">
    <property type="entry name" value="RT_nLTR_like"/>
    <property type="match status" value="1"/>
</dbReference>
<dbReference type="Pfam" id="PF00078">
    <property type="entry name" value="RVT_1"/>
    <property type="match status" value="1"/>
</dbReference>
<dbReference type="Ensembl" id="ENSCCRT00020087387.1">
    <property type="protein sequence ID" value="ENSCCRP00020079740.1"/>
    <property type="gene ID" value="ENSCCRG00020037026.1"/>
</dbReference>
<evidence type="ECO:0000313" key="2">
    <source>
        <dbReference type="Ensembl" id="ENSCCRP00020079740.1"/>
    </source>
</evidence>
<organism evidence="2 3">
    <name type="scientific">Cyprinus carpio</name>
    <name type="common">Common carp</name>
    <dbReference type="NCBI Taxonomy" id="7962"/>
    <lineage>
        <taxon>Eukaryota</taxon>
        <taxon>Metazoa</taxon>
        <taxon>Chordata</taxon>
        <taxon>Craniata</taxon>
        <taxon>Vertebrata</taxon>
        <taxon>Euteleostomi</taxon>
        <taxon>Actinopterygii</taxon>
        <taxon>Neopterygii</taxon>
        <taxon>Teleostei</taxon>
        <taxon>Ostariophysi</taxon>
        <taxon>Cypriniformes</taxon>
        <taxon>Cyprinidae</taxon>
        <taxon>Cyprininae</taxon>
        <taxon>Cyprinus</taxon>
    </lineage>
</organism>
<dbReference type="AlphaFoldDB" id="A0A8C2IIF8"/>
<dbReference type="InterPro" id="IPR005135">
    <property type="entry name" value="Endo/exonuclease/phosphatase"/>
</dbReference>
<dbReference type="SUPFAM" id="SSF56672">
    <property type="entry name" value="DNA/RNA polymerases"/>
    <property type="match status" value="1"/>
</dbReference>
<dbReference type="GO" id="GO:0003824">
    <property type="term" value="F:catalytic activity"/>
    <property type="evidence" value="ECO:0007669"/>
    <property type="project" value="InterPro"/>
</dbReference>
<dbReference type="PROSITE" id="PS50878">
    <property type="entry name" value="RT_POL"/>
    <property type="match status" value="1"/>
</dbReference>
<sequence>MMCLTETWHQPDVFSVLNETCPPGYCYLQKARSTGRGGGLAVIHRSDLILSPITLPELSSFECLAFKCKHPLSTMVFLIYWPPKPNSSFIPEMSNLLSTFCTMSANIIILGDMNIHVNSSTCRFAAEFLQLLDCFNLTQLVDSPTHTRGHTLDLVITNSVYLSNLLVYDLGVSDHKDISMKMSSLSSFIKPKRQICFRNLKNINQETMASDLQHLLSVNSLPPMDSGDYYNNTLRSILDLHAPVKTRTVTFTRSAPWYTGDLRKMKAAGRALERRFKSTGLTVHKLAFREHQKDYSKSLMEARSNFYSNVIRNSPGNSKQLFSTINHLLKPQTPSLTETTEEHCNNFLDFFKTKIDSIYSTFSESSPLSTLTIHLQPVILEPLHRFPEISQQEVETIIKRMKPTTCALDPFPTVLVKVNTSVLSPLITTIINHSLQSGIVPSALKSAMIRPLLKKPTLDPDVLANYRPISNLPFLSKVLEKVVVSHLQDHLKHNNLFEKFQSGFRTAHSTEIALVRVTNDLRMTADAGSPSLLILLDLSAAFDTVDHGILLNRLHYTIGLTGTALNWFKSYLTNRTEYISLGSARSRQHTVTCGVPQGSVLGPILFIIYMIPLGHVISRYGVSFHCYADDTQLYMKTSPTSFSSSTLTACLEEIRVWMKHNFLQLNSSKTEAILVGTPRQTQSSSITGITITDHVISLSTTVTNLDVRFDPQLSFEAHIKNLCKTSFYHLRNIAKLRPMLTLADAEKLVHAFVSSRLDYCNALIIGIPNKSLQRLQYVQNSAARVLMRVRKYDHITPILHSLHWLPVSARIEYKISLLTYQCIYGNAPPYLSFSVNSPVAVSDADSCV</sequence>